<sequence length="121" mass="13405">MLMGLLNLLLLDNDGFLNRKPSTLIAGYHLVGIQSIKCCSGLRFPAFSKRGSKVCSLSHKYNTTKRYVKNQSYKITFSGCKKEFIYVGTDHIRQTSINLCRISVSLISSSLSMDAASSNVC</sequence>
<organism evidence="1 2">
    <name type="scientific">Trichonephila clavata</name>
    <name type="common">Joro spider</name>
    <name type="synonym">Nephila clavata</name>
    <dbReference type="NCBI Taxonomy" id="2740835"/>
    <lineage>
        <taxon>Eukaryota</taxon>
        <taxon>Metazoa</taxon>
        <taxon>Ecdysozoa</taxon>
        <taxon>Arthropoda</taxon>
        <taxon>Chelicerata</taxon>
        <taxon>Arachnida</taxon>
        <taxon>Araneae</taxon>
        <taxon>Araneomorphae</taxon>
        <taxon>Entelegynae</taxon>
        <taxon>Araneoidea</taxon>
        <taxon>Nephilidae</taxon>
        <taxon>Trichonephila</taxon>
    </lineage>
</organism>
<accession>A0A8X6H3R5</accession>
<dbReference type="EMBL" id="BMAO01007551">
    <property type="protein sequence ID" value="GFR16726.1"/>
    <property type="molecule type" value="Genomic_DNA"/>
</dbReference>
<evidence type="ECO:0000313" key="2">
    <source>
        <dbReference type="Proteomes" id="UP000887116"/>
    </source>
</evidence>
<keyword evidence="2" id="KW-1185">Reference proteome</keyword>
<comment type="caution">
    <text evidence="1">The sequence shown here is derived from an EMBL/GenBank/DDBJ whole genome shotgun (WGS) entry which is preliminary data.</text>
</comment>
<dbReference type="AlphaFoldDB" id="A0A8X6H3R5"/>
<name>A0A8X6H3R5_TRICU</name>
<dbReference type="Proteomes" id="UP000887116">
    <property type="component" value="Unassembled WGS sequence"/>
</dbReference>
<proteinExistence type="predicted"/>
<evidence type="ECO:0000313" key="1">
    <source>
        <dbReference type="EMBL" id="GFR16726.1"/>
    </source>
</evidence>
<protein>
    <submittedName>
        <fullName evidence="1">Uncharacterized protein</fullName>
    </submittedName>
</protein>
<gene>
    <name evidence="1" type="ORF">TNCT_660781</name>
</gene>
<reference evidence="1" key="1">
    <citation type="submission" date="2020-07" db="EMBL/GenBank/DDBJ databases">
        <title>Multicomponent nature underlies the extraordinary mechanical properties of spider dragline silk.</title>
        <authorList>
            <person name="Kono N."/>
            <person name="Nakamura H."/>
            <person name="Mori M."/>
            <person name="Yoshida Y."/>
            <person name="Ohtoshi R."/>
            <person name="Malay A.D."/>
            <person name="Moran D.A.P."/>
            <person name="Tomita M."/>
            <person name="Numata K."/>
            <person name="Arakawa K."/>
        </authorList>
    </citation>
    <scope>NUCLEOTIDE SEQUENCE</scope>
</reference>